<dbReference type="Proteomes" id="UP000075243">
    <property type="component" value="Chromosome 2"/>
</dbReference>
<feature type="domain" description="DUF7731" evidence="1">
    <location>
        <begin position="8"/>
        <end position="84"/>
    </location>
</feature>
<reference evidence="2 3" key="1">
    <citation type="journal article" date="2012" name="Nat. Biotechnol.">
        <title>Draft genome sequence of pigeonpea (Cajanus cajan), an orphan legume crop of resource-poor farmers.</title>
        <authorList>
            <person name="Varshney R.K."/>
            <person name="Chen W."/>
            <person name="Li Y."/>
            <person name="Bharti A.K."/>
            <person name="Saxena R.K."/>
            <person name="Schlueter J.A."/>
            <person name="Donoghue M.T."/>
            <person name="Azam S."/>
            <person name="Fan G."/>
            <person name="Whaley A.M."/>
            <person name="Farmer A.D."/>
            <person name="Sheridan J."/>
            <person name="Iwata A."/>
            <person name="Tuteja R."/>
            <person name="Penmetsa R.V."/>
            <person name="Wu W."/>
            <person name="Upadhyaya H.D."/>
            <person name="Yang S.P."/>
            <person name="Shah T."/>
            <person name="Saxena K.B."/>
            <person name="Michael T."/>
            <person name="McCombie W.R."/>
            <person name="Yang B."/>
            <person name="Zhang G."/>
            <person name="Yang H."/>
            <person name="Wang J."/>
            <person name="Spillane C."/>
            <person name="Cook D.R."/>
            <person name="May G.D."/>
            <person name="Xu X."/>
            <person name="Jackson S.A."/>
        </authorList>
    </citation>
    <scope>NUCLEOTIDE SEQUENCE [LARGE SCALE GENOMIC DNA]</scope>
    <source>
        <strain evidence="3">cv. Asha</strain>
    </source>
</reference>
<dbReference type="PANTHER" id="PTHR34366:SF7">
    <property type="entry name" value="TRANSMEMBRANE PROTEIN"/>
    <property type="match status" value="1"/>
</dbReference>
<dbReference type="AlphaFoldDB" id="A0A151U126"/>
<dbReference type="Pfam" id="PF24865">
    <property type="entry name" value="DUF7731"/>
    <property type="match status" value="1"/>
</dbReference>
<dbReference type="EMBL" id="CM003604">
    <property type="protein sequence ID" value="KYP72985.1"/>
    <property type="molecule type" value="Genomic_DNA"/>
</dbReference>
<dbReference type="OMA" id="TISKGCS"/>
<keyword evidence="3" id="KW-1185">Reference proteome</keyword>
<sequence>MKDNDSTPCLKGGYSLTIAGALIVSDSDISDFCINGCYDHIRSVLDCIQDVKRDFFFATKQPVSYVMNVTKAACSSKTKGFNTNVTKANPNSATSLYGRLYMPLVSTLTTAAFIATYGV</sequence>
<dbReference type="Gramene" id="C.cajan_05457.t">
    <property type="protein sequence ID" value="C.cajan_05457.t"/>
    <property type="gene ID" value="C.cajan_05457"/>
</dbReference>
<proteinExistence type="predicted"/>
<organism evidence="2 3">
    <name type="scientific">Cajanus cajan</name>
    <name type="common">Pigeon pea</name>
    <name type="synonym">Cajanus indicus</name>
    <dbReference type="NCBI Taxonomy" id="3821"/>
    <lineage>
        <taxon>Eukaryota</taxon>
        <taxon>Viridiplantae</taxon>
        <taxon>Streptophyta</taxon>
        <taxon>Embryophyta</taxon>
        <taxon>Tracheophyta</taxon>
        <taxon>Spermatophyta</taxon>
        <taxon>Magnoliopsida</taxon>
        <taxon>eudicotyledons</taxon>
        <taxon>Gunneridae</taxon>
        <taxon>Pentapetalae</taxon>
        <taxon>rosids</taxon>
        <taxon>fabids</taxon>
        <taxon>Fabales</taxon>
        <taxon>Fabaceae</taxon>
        <taxon>Papilionoideae</taxon>
        <taxon>50 kb inversion clade</taxon>
        <taxon>NPAAA clade</taxon>
        <taxon>indigoferoid/millettioid clade</taxon>
        <taxon>Phaseoleae</taxon>
        <taxon>Cajanus</taxon>
    </lineage>
</organism>
<name>A0A151U126_CAJCA</name>
<dbReference type="PANTHER" id="PTHR34366">
    <property type="entry name" value="OS07G0289901 PROTEIN-RELATED"/>
    <property type="match status" value="1"/>
</dbReference>
<accession>A0A151U126</accession>
<evidence type="ECO:0000313" key="3">
    <source>
        <dbReference type="Proteomes" id="UP000075243"/>
    </source>
</evidence>
<evidence type="ECO:0000259" key="1">
    <source>
        <dbReference type="Pfam" id="PF24865"/>
    </source>
</evidence>
<dbReference type="InterPro" id="IPR056633">
    <property type="entry name" value="DUF7731"/>
</dbReference>
<gene>
    <name evidence="2" type="ORF">KK1_005592</name>
</gene>
<evidence type="ECO:0000313" key="2">
    <source>
        <dbReference type="EMBL" id="KYP72985.1"/>
    </source>
</evidence>
<protein>
    <recommendedName>
        <fullName evidence="1">DUF7731 domain-containing protein</fullName>
    </recommendedName>
</protein>